<proteinExistence type="predicted"/>
<reference evidence="2" key="1">
    <citation type="submission" date="2021-01" db="EMBL/GenBank/DDBJ databases">
        <title>Whole genome shotgun sequence of Spirilliplanes yamanashiensis NBRC 15828.</title>
        <authorList>
            <person name="Komaki H."/>
            <person name="Tamura T."/>
        </authorList>
    </citation>
    <scope>NUCLEOTIDE SEQUENCE</scope>
    <source>
        <strain evidence="2">NBRC 15828</strain>
    </source>
</reference>
<dbReference type="Gene3D" id="3.20.20.140">
    <property type="entry name" value="Metal-dependent hydrolases"/>
    <property type="match status" value="1"/>
</dbReference>
<gene>
    <name evidence="2" type="ORF">Sya03_12350</name>
</gene>
<dbReference type="InterPro" id="IPR032466">
    <property type="entry name" value="Metal_Hydrolase"/>
</dbReference>
<dbReference type="AlphaFoldDB" id="A0A8J3Y5S4"/>
<dbReference type="SUPFAM" id="SSF51338">
    <property type="entry name" value="Composite domain of metallo-dependent hydrolases"/>
    <property type="match status" value="1"/>
</dbReference>
<dbReference type="InterPro" id="IPR011059">
    <property type="entry name" value="Metal-dep_hydrolase_composite"/>
</dbReference>
<dbReference type="PANTHER" id="PTHR43135:SF3">
    <property type="entry name" value="ALPHA-D-RIBOSE 1-METHYLPHOSPHONATE 5-TRIPHOSPHATE DIPHOSPHATASE"/>
    <property type="match status" value="1"/>
</dbReference>
<dbReference type="Pfam" id="PF01979">
    <property type="entry name" value="Amidohydro_1"/>
    <property type="match status" value="1"/>
</dbReference>
<evidence type="ECO:0000313" key="2">
    <source>
        <dbReference type="EMBL" id="GIJ01883.1"/>
    </source>
</evidence>
<name>A0A8J3Y5S4_9ACTN</name>
<keyword evidence="3" id="KW-1185">Reference proteome</keyword>
<protein>
    <recommendedName>
        <fullName evidence="1">Amidohydrolase-related domain-containing protein</fullName>
    </recommendedName>
</protein>
<evidence type="ECO:0000313" key="3">
    <source>
        <dbReference type="Proteomes" id="UP000652013"/>
    </source>
</evidence>
<dbReference type="InterPro" id="IPR051781">
    <property type="entry name" value="Metallo-dep_Hydrolase"/>
</dbReference>
<comment type="caution">
    <text evidence="2">The sequence shown here is derived from an EMBL/GenBank/DDBJ whole genome shotgun (WGS) entry which is preliminary data.</text>
</comment>
<accession>A0A8J3Y5S4</accession>
<dbReference type="EMBL" id="BOOY01000006">
    <property type="protein sequence ID" value="GIJ01883.1"/>
    <property type="molecule type" value="Genomic_DNA"/>
</dbReference>
<dbReference type="SUPFAM" id="SSF51556">
    <property type="entry name" value="Metallo-dependent hydrolases"/>
    <property type="match status" value="1"/>
</dbReference>
<dbReference type="Gene3D" id="2.30.40.10">
    <property type="entry name" value="Urease, subunit C, domain 1"/>
    <property type="match status" value="1"/>
</dbReference>
<dbReference type="PANTHER" id="PTHR43135">
    <property type="entry name" value="ALPHA-D-RIBOSE 1-METHYLPHOSPHONATE 5-TRIPHOSPHATE DIPHOSPHATASE"/>
    <property type="match status" value="1"/>
</dbReference>
<dbReference type="InterPro" id="IPR006680">
    <property type="entry name" value="Amidohydro-rel"/>
</dbReference>
<evidence type="ECO:0000259" key="1">
    <source>
        <dbReference type="Pfam" id="PF01979"/>
    </source>
</evidence>
<sequence length="424" mass="45084">MTERPLLLHDVTVQEGLGRASVPGRSVLVRGDTIEAVMAAGEAPVDSPGVDVRVLTGHTVMPGMTLGHGHIAYKDVITARDTMFKYTLPEVTLIAAEHARQMLRLGYTGLVGAGSVGGIDMALKRSIAAGRIVGPRITACSRDLMVSAPPQRRNPAVGKKFPADLMPIVDTVEEMVERTTKEIDEGAQIIKTFSSGDGTYPNADSHEILYTLDEIKAVVATARPRGVLVRAHSRGIDGIRNAIAAGVDVIDHASYADEAALHAIAEQGIYIVPSLYQPRQLLDYGGDFGKSQEYLDKTEYEAEVANTLWLLPKAVELGIRIVAGDDFGFAWTPHGTYAQELAMYVELAGIDAPTVLTWATSNGAALAGRGDTAGVVAAGRLADLVVTDGDPAEDIRVLCDPERIVEVYLGGVPVGSTDRELVPA</sequence>
<dbReference type="Proteomes" id="UP000652013">
    <property type="component" value="Unassembled WGS sequence"/>
</dbReference>
<feature type="domain" description="Amidohydrolase-related" evidence="1">
    <location>
        <begin position="59"/>
        <end position="413"/>
    </location>
</feature>
<dbReference type="GO" id="GO:0016810">
    <property type="term" value="F:hydrolase activity, acting on carbon-nitrogen (but not peptide) bonds"/>
    <property type="evidence" value="ECO:0007669"/>
    <property type="project" value="InterPro"/>
</dbReference>
<organism evidence="2 3">
    <name type="scientific">Spirilliplanes yamanashiensis</name>
    <dbReference type="NCBI Taxonomy" id="42233"/>
    <lineage>
        <taxon>Bacteria</taxon>
        <taxon>Bacillati</taxon>
        <taxon>Actinomycetota</taxon>
        <taxon>Actinomycetes</taxon>
        <taxon>Micromonosporales</taxon>
        <taxon>Micromonosporaceae</taxon>
        <taxon>Spirilliplanes</taxon>
    </lineage>
</organism>
<dbReference type="RefSeq" id="WP_203937197.1">
    <property type="nucleotide sequence ID" value="NZ_BAAAGJ010000005.1"/>
</dbReference>